<evidence type="ECO:0000313" key="2">
    <source>
        <dbReference type="EMBL" id="UWX06018.1"/>
    </source>
</evidence>
<evidence type="ECO:0000313" key="3">
    <source>
        <dbReference type="Proteomes" id="UP001058120"/>
    </source>
</evidence>
<dbReference type="Gene3D" id="3.90.550.10">
    <property type="entry name" value="Spore Coat Polysaccharide Biosynthesis Protein SpsA, Chain A"/>
    <property type="match status" value="1"/>
</dbReference>
<name>A0ABY5Y1H5_9BACT</name>
<evidence type="ECO:0000259" key="1">
    <source>
        <dbReference type="Pfam" id="PF00535"/>
    </source>
</evidence>
<dbReference type="Proteomes" id="UP001058120">
    <property type="component" value="Chromosome"/>
</dbReference>
<dbReference type="InterPro" id="IPR029044">
    <property type="entry name" value="Nucleotide-diphossugar_trans"/>
</dbReference>
<keyword evidence="3" id="KW-1185">Reference proteome</keyword>
<dbReference type="SUPFAM" id="SSF53448">
    <property type="entry name" value="Nucleotide-diphospho-sugar transferases"/>
    <property type="match status" value="1"/>
</dbReference>
<dbReference type="RefSeq" id="WP_334315615.1">
    <property type="nucleotide sequence ID" value="NZ_CP065938.1"/>
</dbReference>
<dbReference type="CDD" id="cd00761">
    <property type="entry name" value="Glyco_tranf_GTA_type"/>
    <property type="match status" value="1"/>
</dbReference>
<dbReference type="InterPro" id="IPR001173">
    <property type="entry name" value="Glyco_trans_2-like"/>
</dbReference>
<sequence length="329" mass="37610">MHKLSVIIPLYNQADSIGKLLDSLTAQSIPLEIIVVNDMSADTGAEEVLKRKSAVHSIRLINNETKLYAMHSRLHGLEFAAGDYCMFADGDDDVIGTQNLEKALREVSSKQFDIGHFRVRGSDKYGKELFQDAPNTAPFGKELYGLEIFEHYFDRDYIAANLWGKLYKTDFLKKIAEKVKNLPIKRFDDKCLVSAAMLFANSYLGSTIEIYHYTPNNFWPKEKYAARILDLYTITNAMLPFMEERKCPENIKNKFLAYMKKRITVNTGQLSILLAQEIQKNPSAVYGVLEELEPFIDKETLMQALLLANVENANKIIKNYEHIKELPHV</sequence>
<feature type="domain" description="Glycosyltransferase 2-like" evidence="1">
    <location>
        <begin position="5"/>
        <end position="132"/>
    </location>
</feature>
<dbReference type="Pfam" id="PF00535">
    <property type="entry name" value="Glycos_transf_2"/>
    <property type="match status" value="1"/>
</dbReference>
<proteinExistence type="predicted"/>
<dbReference type="EMBL" id="CP065938">
    <property type="protein sequence ID" value="UWX06018.1"/>
    <property type="molecule type" value="Genomic_DNA"/>
</dbReference>
<dbReference type="PANTHER" id="PTHR22916:SF3">
    <property type="entry name" value="UDP-GLCNAC:BETAGAL BETA-1,3-N-ACETYLGLUCOSAMINYLTRANSFERASE-LIKE PROTEIN 1"/>
    <property type="match status" value="1"/>
</dbReference>
<dbReference type="PANTHER" id="PTHR22916">
    <property type="entry name" value="GLYCOSYLTRANSFERASE"/>
    <property type="match status" value="1"/>
</dbReference>
<gene>
    <name evidence="2" type="ORF">JBF11_01465</name>
</gene>
<reference evidence="2" key="1">
    <citation type="submission" date="2020-12" db="EMBL/GenBank/DDBJ databases">
        <title>Taurinivorans muris gen. nov., sp. nov., fundamental and realized metabolic niche of a ubiquitous sulfidogenic bacterium in the murine intestine.</title>
        <authorList>
            <person name="Ye H."/>
            <person name="Hanson B.T."/>
            <person name="Loy A."/>
        </authorList>
    </citation>
    <scope>NUCLEOTIDE SEQUENCE</scope>
    <source>
        <strain evidence="2">LT0009</strain>
    </source>
</reference>
<protein>
    <submittedName>
        <fullName evidence="2">Glycosyltransferase family 2 protein</fullName>
    </submittedName>
</protein>
<accession>A0ABY5Y1H5</accession>
<organism evidence="2 3">
    <name type="scientific">Taurinivorans muris</name>
    <dbReference type="NCBI Taxonomy" id="2787751"/>
    <lineage>
        <taxon>Bacteria</taxon>
        <taxon>Pseudomonadati</taxon>
        <taxon>Thermodesulfobacteriota</taxon>
        <taxon>Desulfovibrionia</taxon>
        <taxon>Desulfovibrionales</taxon>
        <taxon>Desulfovibrionaceae</taxon>
        <taxon>Taurinivorans</taxon>
    </lineage>
</organism>